<sequence length="97" mass="10993">MKISHSGKKDVEACDDDGLYVDFNMDEVDLSIENYEELFDGIDCLLGGAESNCHGSYVAKMQEAGKNEYTNIELDTNVIVKYILPKERNFVFIMDNN</sequence>
<reference evidence="1 2" key="1">
    <citation type="journal article" date="2017" name="Nat. Commun.">
        <title>Genome assembly with in vitro proximity ligation data and whole-genome triplication in lettuce.</title>
        <authorList>
            <person name="Reyes-Chin-Wo S."/>
            <person name="Wang Z."/>
            <person name="Yang X."/>
            <person name="Kozik A."/>
            <person name="Arikit S."/>
            <person name="Song C."/>
            <person name="Xia L."/>
            <person name="Froenicke L."/>
            <person name="Lavelle D.O."/>
            <person name="Truco M.J."/>
            <person name="Xia R."/>
            <person name="Zhu S."/>
            <person name="Xu C."/>
            <person name="Xu H."/>
            <person name="Xu X."/>
            <person name="Cox K."/>
            <person name="Korf I."/>
            <person name="Meyers B.C."/>
            <person name="Michelmore R.W."/>
        </authorList>
    </citation>
    <scope>NUCLEOTIDE SEQUENCE [LARGE SCALE GENOMIC DNA]</scope>
    <source>
        <strain evidence="2">cv. Salinas</strain>
        <tissue evidence="1">Seedlings</tissue>
    </source>
</reference>
<evidence type="ECO:0000313" key="2">
    <source>
        <dbReference type="Proteomes" id="UP000235145"/>
    </source>
</evidence>
<organism evidence="1 2">
    <name type="scientific">Lactuca sativa</name>
    <name type="common">Garden lettuce</name>
    <dbReference type="NCBI Taxonomy" id="4236"/>
    <lineage>
        <taxon>Eukaryota</taxon>
        <taxon>Viridiplantae</taxon>
        <taxon>Streptophyta</taxon>
        <taxon>Embryophyta</taxon>
        <taxon>Tracheophyta</taxon>
        <taxon>Spermatophyta</taxon>
        <taxon>Magnoliopsida</taxon>
        <taxon>eudicotyledons</taxon>
        <taxon>Gunneridae</taxon>
        <taxon>Pentapetalae</taxon>
        <taxon>asterids</taxon>
        <taxon>campanulids</taxon>
        <taxon>Asterales</taxon>
        <taxon>Asteraceae</taxon>
        <taxon>Cichorioideae</taxon>
        <taxon>Cichorieae</taxon>
        <taxon>Lactucinae</taxon>
        <taxon>Lactuca</taxon>
    </lineage>
</organism>
<keyword evidence="2" id="KW-1185">Reference proteome</keyword>
<gene>
    <name evidence="1" type="ORF">LSAT_V11C600329010</name>
</gene>
<name>A0A9R1V6Y0_LACSA</name>
<dbReference type="EMBL" id="NBSK02000006">
    <property type="protein sequence ID" value="KAJ0199428.1"/>
    <property type="molecule type" value="Genomic_DNA"/>
</dbReference>
<protein>
    <submittedName>
        <fullName evidence="1">Uncharacterized protein</fullName>
    </submittedName>
</protein>
<dbReference type="AlphaFoldDB" id="A0A9R1V6Y0"/>
<dbReference type="Proteomes" id="UP000235145">
    <property type="component" value="Unassembled WGS sequence"/>
</dbReference>
<evidence type="ECO:0000313" key="1">
    <source>
        <dbReference type="EMBL" id="KAJ0199428.1"/>
    </source>
</evidence>
<accession>A0A9R1V6Y0</accession>
<comment type="caution">
    <text evidence="1">The sequence shown here is derived from an EMBL/GenBank/DDBJ whole genome shotgun (WGS) entry which is preliminary data.</text>
</comment>
<proteinExistence type="predicted"/>